<gene>
    <name evidence="1" type="ORF">NM688_g3677</name>
</gene>
<accession>A0ACC1T4V4</accession>
<dbReference type="Proteomes" id="UP001148662">
    <property type="component" value="Unassembled WGS sequence"/>
</dbReference>
<dbReference type="EMBL" id="JANHOG010000552">
    <property type="protein sequence ID" value="KAJ3553328.1"/>
    <property type="molecule type" value="Genomic_DNA"/>
</dbReference>
<keyword evidence="2" id="KW-1185">Reference proteome</keyword>
<evidence type="ECO:0000313" key="2">
    <source>
        <dbReference type="Proteomes" id="UP001148662"/>
    </source>
</evidence>
<protein>
    <submittedName>
        <fullName evidence="1">Uncharacterized protein</fullName>
    </submittedName>
</protein>
<comment type="caution">
    <text evidence="1">The sequence shown here is derived from an EMBL/GenBank/DDBJ whole genome shotgun (WGS) entry which is preliminary data.</text>
</comment>
<proteinExistence type="predicted"/>
<sequence>MPLPSPPPEPGDAMAMDTTAELVDTQPVETQVATQVASQDPMRQPDLHLWGYLIPCNPRLRRLDFLKSQPEYRIGRNKQVGNDFTFPGMKVSNNHCTIKWDERLDRSSVVQILDQSSNGTFINGERIGKGRFGVLKEGNEVAFGMCQPQPDSMEDYRFIYRHMAAGLPTEGLYAHYELVEELGKGSFATVMKAMSKATGQWYACKMIHVKQLKASVAGKIRDPAVALHKEVQILERLQHKNICQLKEVFYDPQYINIILELVPGGDLLDYILKRDGLPEDEAKDITYQLCDALAYIHSQGIAHRDLKPENVLLTNDVPPVVKVADFGLAKAIDSLTMLRTMCGTPSYLAPEVVTQGEQEGYQQIVDSWSVGVIVFSMITNTSPFIEPDHTTDIKLKIIQRTIDWPTLEGTGPSTSSKIFS</sequence>
<organism evidence="1 2">
    <name type="scientific">Phlebia brevispora</name>
    <dbReference type="NCBI Taxonomy" id="194682"/>
    <lineage>
        <taxon>Eukaryota</taxon>
        <taxon>Fungi</taxon>
        <taxon>Dikarya</taxon>
        <taxon>Basidiomycota</taxon>
        <taxon>Agaricomycotina</taxon>
        <taxon>Agaricomycetes</taxon>
        <taxon>Polyporales</taxon>
        <taxon>Meruliaceae</taxon>
        <taxon>Phlebia</taxon>
    </lineage>
</organism>
<evidence type="ECO:0000313" key="1">
    <source>
        <dbReference type="EMBL" id="KAJ3553328.1"/>
    </source>
</evidence>
<reference evidence="1" key="1">
    <citation type="submission" date="2022-07" db="EMBL/GenBank/DDBJ databases">
        <title>Genome Sequence of Phlebia brevispora.</title>
        <authorList>
            <person name="Buettner E."/>
        </authorList>
    </citation>
    <scope>NUCLEOTIDE SEQUENCE</scope>
    <source>
        <strain evidence="1">MPL23</strain>
    </source>
</reference>
<name>A0ACC1T4V4_9APHY</name>